<feature type="transmembrane region" description="Helical" evidence="6">
    <location>
        <begin position="476"/>
        <end position="494"/>
    </location>
</feature>
<evidence type="ECO:0000256" key="1">
    <source>
        <dbReference type="ARBA" id="ARBA00004604"/>
    </source>
</evidence>
<feature type="compositionally biased region" description="Basic residues" evidence="5">
    <location>
        <begin position="56"/>
        <end position="66"/>
    </location>
</feature>
<feature type="transmembrane region" description="Helical" evidence="6">
    <location>
        <begin position="367"/>
        <end position="387"/>
    </location>
</feature>
<evidence type="ECO:0000256" key="5">
    <source>
        <dbReference type="SAM" id="MobiDB-lite"/>
    </source>
</evidence>
<name>A0A3F2RTJ0_9STRA</name>
<evidence type="ECO:0000256" key="3">
    <source>
        <dbReference type="ARBA" id="ARBA00023242"/>
    </source>
</evidence>
<feature type="transmembrane region" description="Helical" evidence="6">
    <location>
        <begin position="449"/>
        <end position="470"/>
    </location>
</feature>
<feature type="domain" description="RRM" evidence="7">
    <location>
        <begin position="82"/>
        <end position="160"/>
    </location>
</feature>
<accession>A0A3F2RTJ0</accession>
<dbReference type="CDD" id="cd12307">
    <property type="entry name" value="RRM_NIFK_like"/>
    <property type="match status" value="1"/>
</dbReference>
<proteinExistence type="predicted"/>
<dbReference type="EMBL" id="MBAD02002774">
    <property type="protein sequence ID" value="RLN44637.1"/>
    <property type="molecule type" value="Genomic_DNA"/>
</dbReference>
<evidence type="ECO:0000259" key="7">
    <source>
        <dbReference type="PROSITE" id="PS50102"/>
    </source>
</evidence>
<dbReference type="Gene3D" id="3.30.70.330">
    <property type="match status" value="1"/>
</dbReference>
<comment type="caution">
    <text evidence="9">The sequence shown here is derived from an EMBL/GenBank/DDBJ whole genome shotgun (WGS) entry which is preliminary data.</text>
</comment>
<keyword evidence="3" id="KW-0539">Nucleus</keyword>
<feature type="compositionally biased region" description="Low complexity" evidence="5">
    <location>
        <begin position="41"/>
        <end position="55"/>
    </location>
</feature>
<dbReference type="PROSITE" id="PS50102">
    <property type="entry name" value="RRM"/>
    <property type="match status" value="1"/>
</dbReference>
<feature type="region of interest" description="Disordered" evidence="5">
    <location>
        <begin position="10"/>
        <end position="74"/>
    </location>
</feature>
<dbReference type="Proteomes" id="UP000284657">
    <property type="component" value="Unassembled WGS sequence"/>
</dbReference>
<evidence type="ECO:0000313" key="11">
    <source>
        <dbReference type="Proteomes" id="UP000284657"/>
    </source>
</evidence>
<dbReference type="InterPro" id="IPR012677">
    <property type="entry name" value="Nucleotide-bd_a/b_plait_sf"/>
</dbReference>
<evidence type="ECO:0000256" key="4">
    <source>
        <dbReference type="PROSITE-ProRule" id="PRU00176"/>
    </source>
</evidence>
<dbReference type="OrthoDB" id="21467at2759"/>
<dbReference type="EMBL" id="MBDO02000084">
    <property type="protein sequence ID" value="RLN63937.1"/>
    <property type="molecule type" value="Genomic_DNA"/>
</dbReference>
<dbReference type="Proteomes" id="UP000277300">
    <property type="component" value="Unassembled WGS sequence"/>
</dbReference>
<comment type="subcellular location">
    <subcellularLocation>
        <location evidence="1">Nucleus</location>
        <location evidence="1">Nucleolus</location>
    </subcellularLocation>
</comment>
<evidence type="ECO:0000256" key="6">
    <source>
        <dbReference type="SAM" id="Phobius"/>
    </source>
</evidence>
<dbReference type="InterPro" id="IPR035979">
    <property type="entry name" value="RBD_domain_sf"/>
</dbReference>
<organism evidence="9 10">
    <name type="scientific">Phytophthora kernoviae</name>
    <dbReference type="NCBI Taxonomy" id="325452"/>
    <lineage>
        <taxon>Eukaryota</taxon>
        <taxon>Sar</taxon>
        <taxon>Stramenopiles</taxon>
        <taxon>Oomycota</taxon>
        <taxon>Peronosporomycetes</taxon>
        <taxon>Peronosporales</taxon>
        <taxon>Peronosporaceae</taxon>
        <taxon>Phytophthora</taxon>
    </lineage>
</organism>
<dbReference type="SUPFAM" id="SSF54928">
    <property type="entry name" value="RNA-binding domain, RBD"/>
    <property type="match status" value="1"/>
</dbReference>
<reference evidence="10 11" key="1">
    <citation type="submission" date="2018-07" db="EMBL/GenBank/DDBJ databases">
        <title>Genome sequencing of oomycete isolates from Chile give support for New Zealand origin for Phytophthora kernoviae and make available the first Nothophytophthora sp. genome.</title>
        <authorList>
            <person name="Studholme D.J."/>
            <person name="Sanfuentes E."/>
            <person name="Panda P."/>
            <person name="Hill R."/>
            <person name="Sambles C."/>
            <person name="Grant M."/>
            <person name="Williams N.M."/>
            <person name="Mcdougal R.L."/>
        </authorList>
    </citation>
    <scope>NUCLEOTIDE SEQUENCE [LARGE SCALE GENOMIC DNA]</scope>
    <source>
        <strain evidence="9">Chile6</strain>
        <strain evidence="8">Chile7</strain>
    </source>
</reference>
<dbReference type="InterPro" id="IPR036047">
    <property type="entry name" value="F-box-like_dom_sf"/>
</dbReference>
<keyword evidence="6" id="KW-0812">Transmembrane</keyword>
<protein>
    <recommendedName>
        <fullName evidence="7">RRM domain-containing protein</fullName>
    </recommendedName>
</protein>
<feature type="transmembrane region" description="Helical" evidence="6">
    <location>
        <begin position="423"/>
        <end position="442"/>
    </location>
</feature>
<keyword evidence="2 4" id="KW-0694">RNA-binding</keyword>
<keyword evidence="6" id="KW-0472">Membrane</keyword>
<dbReference type="AlphaFoldDB" id="A0A3F2RTJ0"/>
<evidence type="ECO:0000313" key="9">
    <source>
        <dbReference type="EMBL" id="RLN63937.1"/>
    </source>
</evidence>
<evidence type="ECO:0000313" key="10">
    <source>
        <dbReference type="Proteomes" id="UP000277300"/>
    </source>
</evidence>
<gene>
    <name evidence="8" type="ORF">BBJ29_001192</name>
    <name evidence="9" type="ORF">BBP00_00003797</name>
</gene>
<dbReference type="GO" id="GO:0005730">
    <property type="term" value="C:nucleolus"/>
    <property type="evidence" value="ECO:0007669"/>
    <property type="project" value="UniProtKB-SubCell"/>
</dbReference>
<keyword evidence="6" id="KW-1133">Transmembrane helix</keyword>
<dbReference type="InterPro" id="IPR000504">
    <property type="entry name" value="RRM_dom"/>
</dbReference>
<dbReference type="SMART" id="SM00360">
    <property type="entry name" value="RRM"/>
    <property type="match status" value="1"/>
</dbReference>
<dbReference type="GO" id="GO:0003723">
    <property type="term" value="F:RNA binding"/>
    <property type="evidence" value="ECO:0007669"/>
    <property type="project" value="UniProtKB-UniRule"/>
</dbReference>
<dbReference type="PANTHER" id="PTHR46754">
    <property type="entry name" value="MKI67 FHA DOMAIN-INTERACTING NUCLEOLAR PHOSPHOPROTEIN"/>
    <property type="match status" value="1"/>
</dbReference>
<sequence>MNKKIAAQLEKLQGDEWDSDSDSETAPAASFDAQTDLVKLPTAEEATANPAAGKKTTSKGKRKQKAASKLEQTKKPKLQVSNVIYLGRIPHGFYEKQMLGFFKQFGVVRRVRLSRNKRTGNSKHYAFVQFDEPEVAQVVANTMNGYRLFDHTLSCHIVPADAVHERMFVGANKTFKALPRQAINRNRVNAEKSYEQSVSNRKRLVSREKEKRKAFEALGIEAVMDGERLPLLARSTSTAEEARLHNLGKRVKLHSKRLRQSWPRIAAYLSLRDVVALGSTCRRVQRLLNNERVWQEKYDRATNEHLTQLLLPHYDSRFGREISTKEKLRRVIHARHVHDPTSALQLRLREAEREVFRLELWQRKIRSVVRVNVLLVLVLCCLSVWSYNSAESSAHSELYAPSAHLRGAESVTLDPALINPVKTFVLVTDLLLLVSLVILTIGELTEKGLYSVGVLIAIEVAVMLAELVAWSSVLQVIHSFLVLAMLVLNIGVIAKKRQEYARELAAFRASY</sequence>
<dbReference type="SUPFAM" id="SSF81383">
    <property type="entry name" value="F-box domain"/>
    <property type="match status" value="1"/>
</dbReference>
<evidence type="ECO:0000313" key="8">
    <source>
        <dbReference type="EMBL" id="RLN44637.1"/>
    </source>
</evidence>
<dbReference type="Pfam" id="PF00076">
    <property type="entry name" value="RRM_1"/>
    <property type="match status" value="1"/>
</dbReference>
<evidence type="ECO:0000256" key="2">
    <source>
        <dbReference type="ARBA" id="ARBA00022884"/>
    </source>
</evidence>